<dbReference type="GO" id="GO:0012505">
    <property type="term" value="C:endomembrane system"/>
    <property type="evidence" value="ECO:0007669"/>
    <property type="project" value="UniProtKB-SubCell"/>
</dbReference>
<dbReference type="FunFam" id="3.40.50.720:FF:000036">
    <property type="entry name" value="Glutathione-regulated potassium-efflux system protein KefB"/>
    <property type="match status" value="1"/>
</dbReference>
<gene>
    <name evidence="13" type="ORF">G3580_12405</name>
</gene>
<feature type="domain" description="RCK N-terminal" evidence="12">
    <location>
        <begin position="393"/>
        <end position="510"/>
    </location>
</feature>
<dbReference type="PANTHER" id="PTHR46157:SF4">
    <property type="entry name" value="K(+) EFFLUX ANTIPORTER 3, CHLOROPLASTIC"/>
    <property type="match status" value="1"/>
</dbReference>
<evidence type="ECO:0000256" key="1">
    <source>
        <dbReference type="ARBA" id="ARBA00004127"/>
    </source>
</evidence>
<accession>A0A6C1B5P8</accession>
<evidence type="ECO:0000313" key="13">
    <source>
        <dbReference type="EMBL" id="QID18369.1"/>
    </source>
</evidence>
<dbReference type="GO" id="GO:0006813">
    <property type="term" value="P:potassium ion transport"/>
    <property type="evidence" value="ECO:0007669"/>
    <property type="project" value="UniProtKB-KW"/>
</dbReference>
<keyword evidence="3" id="KW-0813">Transport</keyword>
<dbReference type="Pfam" id="PF02254">
    <property type="entry name" value="TrkA_N"/>
    <property type="match status" value="1"/>
</dbReference>
<dbReference type="Pfam" id="PF00999">
    <property type="entry name" value="Na_H_Exchanger"/>
    <property type="match status" value="1"/>
</dbReference>
<evidence type="ECO:0000259" key="12">
    <source>
        <dbReference type="PROSITE" id="PS51201"/>
    </source>
</evidence>
<evidence type="ECO:0000256" key="6">
    <source>
        <dbReference type="ARBA" id="ARBA00022692"/>
    </source>
</evidence>
<comment type="similarity">
    <text evidence="2">Belongs to the monovalent cation:proton antiporter 2 (CPA2) transporter (TC 2.A.37) family.</text>
</comment>
<keyword evidence="10 11" id="KW-0472">Membrane</keyword>
<evidence type="ECO:0000256" key="3">
    <source>
        <dbReference type="ARBA" id="ARBA00022448"/>
    </source>
</evidence>
<dbReference type="SUPFAM" id="SSF51735">
    <property type="entry name" value="NAD(P)-binding Rossmann-fold domains"/>
    <property type="match status" value="1"/>
</dbReference>
<evidence type="ECO:0000256" key="4">
    <source>
        <dbReference type="ARBA" id="ARBA00022449"/>
    </source>
</evidence>
<evidence type="ECO:0000256" key="7">
    <source>
        <dbReference type="ARBA" id="ARBA00022958"/>
    </source>
</evidence>
<dbReference type="InterPro" id="IPR038770">
    <property type="entry name" value="Na+/solute_symporter_sf"/>
</dbReference>
<keyword evidence="5" id="KW-0633">Potassium transport</keyword>
<dbReference type="Gene3D" id="1.20.1530.20">
    <property type="match status" value="1"/>
</dbReference>
<name>A0A6C1B5P8_9RHOO</name>
<protein>
    <submittedName>
        <fullName evidence="13">Glutathione-regulated potassium-efflux system protein KefB</fullName>
    </submittedName>
</protein>
<feature type="transmembrane region" description="Helical" evidence="11">
    <location>
        <begin position="110"/>
        <end position="131"/>
    </location>
</feature>
<feature type="transmembrane region" description="Helical" evidence="11">
    <location>
        <begin position="349"/>
        <end position="369"/>
    </location>
</feature>
<feature type="transmembrane region" description="Helical" evidence="11">
    <location>
        <begin position="50"/>
        <end position="70"/>
    </location>
</feature>
<reference evidence="13 14" key="1">
    <citation type="submission" date="2020-02" db="EMBL/GenBank/DDBJ databases">
        <title>Nitrogenibacter mangrovi gen. nov., sp. nov. isolated from mangrove sediment, a denitrifying betaproteobacterium.</title>
        <authorList>
            <person name="Liao H."/>
            <person name="Tian Y."/>
        </authorList>
    </citation>
    <scope>NUCLEOTIDE SEQUENCE [LARGE SCALE GENOMIC DNA]</scope>
    <source>
        <strain evidence="13 14">M9-3-2</strain>
    </source>
</reference>
<keyword evidence="14" id="KW-1185">Reference proteome</keyword>
<feature type="transmembrane region" description="Helical" evidence="11">
    <location>
        <begin position="143"/>
        <end position="165"/>
    </location>
</feature>
<feature type="transmembrane region" description="Helical" evidence="11">
    <location>
        <begin position="82"/>
        <end position="104"/>
    </location>
</feature>
<keyword evidence="9" id="KW-0406">Ion transport</keyword>
<dbReference type="PROSITE" id="PS51201">
    <property type="entry name" value="RCK_N"/>
    <property type="match status" value="1"/>
</dbReference>
<dbReference type="Gene3D" id="3.40.50.720">
    <property type="entry name" value="NAD(P)-binding Rossmann-like Domain"/>
    <property type="match status" value="1"/>
</dbReference>
<dbReference type="Proteomes" id="UP000501991">
    <property type="component" value="Chromosome"/>
</dbReference>
<keyword evidence="7" id="KW-0630">Potassium</keyword>
<evidence type="ECO:0000256" key="9">
    <source>
        <dbReference type="ARBA" id="ARBA00023065"/>
    </source>
</evidence>
<dbReference type="NCBIfam" id="TIGR00932">
    <property type="entry name" value="2a37"/>
    <property type="match status" value="1"/>
</dbReference>
<dbReference type="KEGG" id="azq:G3580_12405"/>
<dbReference type="PANTHER" id="PTHR46157">
    <property type="entry name" value="K(+) EFFLUX ANTIPORTER 3, CHLOROPLASTIC"/>
    <property type="match status" value="1"/>
</dbReference>
<dbReference type="InterPro" id="IPR003148">
    <property type="entry name" value="RCK_N"/>
</dbReference>
<evidence type="ECO:0000256" key="5">
    <source>
        <dbReference type="ARBA" id="ARBA00022538"/>
    </source>
</evidence>
<evidence type="ECO:0000313" key="14">
    <source>
        <dbReference type="Proteomes" id="UP000501991"/>
    </source>
</evidence>
<keyword evidence="8 11" id="KW-1133">Transmembrane helix</keyword>
<dbReference type="GO" id="GO:0008324">
    <property type="term" value="F:monoatomic cation transmembrane transporter activity"/>
    <property type="evidence" value="ECO:0007669"/>
    <property type="project" value="InterPro"/>
</dbReference>
<dbReference type="AlphaFoldDB" id="A0A6C1B5P8"/>
<dbReference type="InterPro" id="IPR036291">
    <property type="entry name" value="NAD(P)-bd_dom_sf"/>
</dbReference>
<keyword evidence="4" id="KW-0050">Antiport</keyword>
<dbReference type="GO" id="GO:1902600">
    <property type="term" value="P:proton transmembrane transport"/>
    <property type="evidence" value="ECO:0007669"/>
    <property type="project" value="InterPro"/>
</dbReference>
<dbReference type="RefSeq" id="WP_173765958.1">
    <property type="nucleotide sequence ID" value="NZ_CP048836.1"/>
</dbReference>
<feature type="transmembrane region" description="Helical" evidence="11">
    <location>
        <begin position="288"/>
        <end position="307"/>
    </location>
</feature>
<evidence type="ECO:0000256" key="2">
    <source>
        <dbReference type="ARBA" id="ARBA00005551"/>
    </source>
</evidence>
<feature type="transmembrane region" description="Helical" evidence="11">
    <location>
        <begin position="262"/>
        <end position="282"/>
    </location>
</feature>
<keyword evidence="6 11" id="KW-0812">Transmembrane</keyword>
<dbReference type="InterPro" id="IPR006153">
    <property type="entry name" value="Cation/H_exchanger_TM"/>
</dbReference>
<feature type="transmembrane region" description="Helical" evidence="11">
    <location>
        <begin position="177"/>
        <end position="195"/>
    </location>
</feature>
<comment type="subcellular location">
    <subcellularLocation>
        <location evidence="1">Endomembrane system</location>
        <topology evidence="1">Multi-pass membrane protein</topology>
    </subcellularLocation>
</comment>
<dbReference type="EMBL" id="CP048836">
    <property type="protein sequence ID" value="QID18369.1"/>
    <property type="molecule type" value="Genomic_DNA"/>
</dbReference>
<organism evidence="13 14">
    <name type="scientific">Nitrogeniibacter mangrovi</name>
    <dbReference type="NCBI Taxonomy" id="2016596"/>
    <lineage>
        <taxon>Bacteria</taxon>
        <taxon>Pseudomonadati</taxon>
        <taxon>Pseudomonadota</taxon>
        <taxon>Betaproteobacteria</taxon>
        <taxon>Rhodocyclales</taxon>
        <taxon>Zoogloeaceae</taxon>
        <taxon>Nitrogeniibacter</taxon>
    </lineage>
</organism>
<proteinExistence type="inferred from homology"/>
<evidence type="ECO:0000256" key="8">
    <source>
        <dbReference type="ARBA" id="ARBA00022989"/>
    </source>
</evidence>
<evidence type="ECO:0000256" key="11">
    <source>
        <dbReference type="SAM" id="Phobius"/>
    </source>
</evidence>
<dbReference type="GO" id="GO:0005886">
    <property type="term" value="C:plasma membrane"/>
    <property type="evidence" value="ECO:0007669"/>
    <property type="project" value="TreeGrafter"/>
</dbReference>
<evidence type="ECO:0000256" key="10">
    <source>
        <dbReference type="ARBA" id="ARBA00023136"/>
    </source>
</evidence>
<sequence>MLAQIAFLLLGAVLLVPLAKRAGLGAILGYLAAGMALGPWGLGAIGDVDAILHFGEFGVILLLFVIGLELKPSRLWVLRRPIFGLGGLQVGLTALVLALVAVGFGLDGRAAVVVGVAAAMSSTAVVLQSLAERGQLTDRHGRDAFAILLFQDMAVIPILALLPVLGTGAMQLAPLQILWGVLAIAGVIVAGRTLLRPVFTWIATLGSRETFTAAALLVVIATTLLMEQVGLTASLGAFLAGVVLADSEYRHELEADLEPFKGLLLGVFFMAVGMGANLGLLMADPVTVLGLGLALLALKTVVLSAIGRLIGRPADSRRKLAITLAQGGEFAFVIFQLSRQYGVIDDGLAGLLTMAVTVSLVLWPLWLVLEDRVLAPLLSRRVEPQFDPLPDTANAVVIAGFGRVGQIVARMLAVKRTPFTVLEVDPQQVDYVRRFGNKVYFGDASRLDVLRAAGLAEARLFVLAIDDVEASLKTAALVRRHFPRVTVIARARNRFHAYKLMDLGIAAPIRETWHGSLAMTEAVLQGLGVPDADARQAVERFARQDADALVRQHAVYQDEAQLMASIAQAREELKHLFETDTPADDAAPPAKG</sequence>
<dbReference type="InterPro" id="IPR004771">
    <property type="entry name" value="K/H_exchanger"/>
</dbReference>
<dbReference type="GO" id="GO:0015297">
    <property type="term" value="F:antiporter activity"/>
    <property type="evidence" value="ECO:0007669"/>
    <property type="project" value="UniProtKB-KW"/>
</dbReference>